<dbReference type="GO" id="GO:0004499">
    <property type="term" value="F:N,N-dimethylaniline monooxygenase activity"/>
    <property type="evidence" value="ECO:0007669"/>
    <property type="project" value="InterPro"/>
</dbReference>
<dbReference type="GeneID" id="19204242"/>
<dbReference type="PRINTS" id="PR00411">
    <property type="entry name" value="PNDRDTASEI"/>
</dbReference>
<keyword evidence="1" id="KW-0285">Flavoprotein</keyword>
<protein>
    <submittedName>
        <fullName evidence="4">FAD/NAD(P)-binding domain-containing protein</fullName>
    </submittedName>
</protein>
<dbReference type="OMA" id="PARDEYK"/>
<dbReference type="InterPro" id="IPR020946">
    <property type="entry name" value="Flavin_mOase-like"/>
</dbReference>
<keyword evidence="2" id="KW-0274">FAD</keyword>
<keyword evidence="5" id="KW-1185">Reference proteome</keyword>
<dbReference type="Gene3D" id="3.50.50.60">
    <property type="entry name" value="FAD/NAD(P)-binding domain"/>
    <property type="match status" value="1"/>
</dbReference>
<evidence type="ECO:0000313" key="5">
    <source>
        <dbReference type="Proteomes" id="UP000053558"/>
    </source>
</evidence>
<evidence type="ECO:0000256" key="2">
    <source>
        <dbReference type="ARBA" id="ARBA00022827"/>
    </source>
</evidence>
<sequence length="620" mass="67420">MVDPSSSTQAFDIARAWLAGLEHASIAGDVSLFIDLFTPEGWFRDLLCFSWDFRSISGRDKIAAFLADDVDGTRRLASAGLHDIVLDEALMKGVPPTFPLPPDASACGVQAAFRFSLRSPNACGRGWVKLVPFGSEGGGKASSVSFSLHDLAGHEEPTERPRGIPEDPELMATWEENREKEEEAIERDPTVLIVGAGHNGLMLAARCRRMGLRVLIIEKTPRVGDVWRNRYPTLSLHLPANLSSFVYQPWPKNYPQYIGRTRLANFMESYAALQELHVWTSSTVLSSPAPSYDDATRRWTVAINRAGNTVTLNPKHLILCTGWGTPNIPKWPGMDTFKGEHYHSDFHKGASKWKGKRAVVVGAGNAAADVSHDLFRSGAEVTMVQRSATCVHSTNSTGANYIKAFPEDRDIEISDHVANAMSPIMVIRAMESGGLEAHKRNDTELHAGLTSKGFRLTWTYNGITAGIPGFINGNVGSGTLLDTGFCKLIIQDKVKVKSGSGISRFEEDGLVLEDGTKLAADVVVFATGNVPMIDGAVALLGSSITEKIGNRIWGVDSVGELRRIARPTGQPGLWFFAGPLYNARYYSKTLALQILAEELGIKGPTPPVEGTSPSERCGCR</sequence>
<dbReference type="EMBL" id="JH711592">
    <property type="protein sequence ID" value="EIW74464.1"/>
    <property type="molecule type" value="Genomic_DNA"/>
</dbReference>
<organism evidence="4 5">
    <name type="scientific">Coniophora puteana (strain RWD-64-598)</name>
    <name type="common">Brown rot fungus</name>
    <dbReference type="NCBI Taxonomy" id="741705"/>
    <lineage>
        <taxon>Eukaryota</taxon>
        <taxon>Fungi</taxon>
        <taxon>Dikarya</taxon>
        <taxon>Basidiomycota</taxon>
        <taxon>Agaricomycotina</taxon>
        <taxon>Agaricomycetes</taxon>
        <taxon>Agaricomycetidae</taxon>
        <taxon>Boletales</taxon>
        <taxon>Coniophorineae</taxon>
        <taxon>Coniophoraceae</taxon>
        <taxon>Coniophora</taxon>
    </lineage>
</organism>
<evidence type="ECO:0000256" key="1">
    <source>
        <dbReference type="ARBA" id="ARBA00022630"/>
    </source>
</evidence>
<dbReference type="Pfam" id="PF00743">
    <property type="entry name" value="FMO-like"/>
    <property type="match status" value="1"/>
</dbReference>
<dbReference type="PANTHER" id="PTHR43539:SF68">
    <property type="entry name" value="FLAVIN-BINDING MONOOXYGENASE-LIKE PROTEIN (AFU_ORTHOLOGUE AFUA_4G09220)"/>
    <property type="match status" value="1"/>
</dbReference>
<dbReference type="PANTHER" id="PTHR43539">
    <property type="entry name" value="FLAVIN-BINDING MONOOXYGENASE-LIKE PROTEIN (AFU_ORTHOLOGUE AFUA_4G09220)"/>
    <property type="match status" value="1"/>
</dbReference>
<proteinExistence type="predicted"/>
<dbReference type="AlphaFoldDB" id="R7SHB5"/>
<reference evidence="5" key="1">
    <citation type="journal article" date="2012" name="Science">
        <title>The Paleozoic origin of enzymatic lignin decomposition reconstructed from 31 fungal genomes.</title>
        <authorList>
            <person name="Floudas D."/>
            <person name="Binder M."/>
            <person name="Riley R."/>
            <person name="Barry K."/>
            <person name="Blanchette R.A."/>
            <person name="Henrissat B."/>
            <person name="Martinez A.T."/>
            <person name="Otillar R."/>
            <person name="Spatafora J.W."/>
            <person name="Yadav J.S."/>
            <person name="Aerts A."/>
            <person name="Benoit I."/>
            <person name="Boyd A."/>
            <person name="Carlson A."/>
            <person name="Copeland A."/>
            <person name="Coutinho P.M."/>
            <person name="de Vries R.P."/>
            <person name="Ferreira P."/>
            <person name="Findley K."/>
            <person name="Foster B."/>
            <person name="Gaskell J."/>
            <person name="Glotzer D."/>
            <person name="Gorecki P."/>
            <person name="Heitman J."/>
            <person name="Hesse C."/>
            <person name="Hori C."/>
            <person name="Igarashi K."/>
            <person name="Jurgens J.A."/>
            <person name="Kallen N."/>
            <person name="Kersten P."/>
            <person name="Kohler A."/>
            <person name="Kuees U."/>
            <person name="Kumar T.K.A."/>
            <person name="Kuo A."/>
            <person name="LaButti K."/>
            <person name="Larrondo L.F."/>
            <person name="Lindquist E."/>
            <person name="Ling A."/>
            <person name="Lombard V."/>
            <person name="Lucas S."/>
            <person name="Lundell T."/>
            <person name="Martin R."/>
            <person name="McLaughlin D.J."/>
            <person name="Morgenstern I."/>
            <person name="Morin E."/>
            <person name="Murat C."/>
            <person name="Nagy L.G."/>
            <person name="Nolan M."/>
            <person name="Ohm R.A."/>
            <person name="Patyshakuliyeva A."/>
            <person name="Rokas A."/>
            <person name="Ruiz-Duenas F.J."/>
            <person name="Sabat G."/>
            <person name="Salamov A."/>
            <person name="Samejima M."/>
            <person name="Schmutz J."/>
            <person name="Slot J.C."/>
            <person name="St John F."/>
            <person name="Stenlid J."/>
            <person name="Sun H."/>
            <person name="Sun S."/>
            <person name="Syed K."/>
            <person name="Tsang A."/>
            <person name="Wiebenga A."/>
            <person name="Young D."/>
            <person name="Pisabarro A."/>
            <person name="Eastwood D.C."/>
            <person name="Martin F."/>
            <person name="Cullen D."/>
            <person name="Grigoriev I.V."/>
            <person name="Hibbett D.S."/>
        </authorList>
    </citation>
    <scope>NUCLEOTIDE SEQUENCE [LARGE SCALE GENOMIC DNA]</scope>
    <source>
        <strain evidence="5">RWD-64-598 SS2</strain>
    </source>
</reference>
<dbReference type="OrthoDB" id="74360at2759"/>
<gene>
    <name evidence="4" type="ORF">CONPUDRAFT_160167</name>
</gene>
<dbReference type="InterPro" id="IPR050982">
    <property type="entry name" value="Auxin_biosynth/cation_transpt"/>
</dbReference>
<dbReference type="RefSeq" id="XP_007775475.1">
    <property type="nucleotide sequence ID" value="XM_007777285.1"/>
</dbReference>
<dbReference type="Proteomes" id="UP000053558">
    <property type="component" value="Unassembled WGS sequence"/>
</dbReference>
<dbReference type="InterPro" id="IPR036188">
    <property type="entry name" value="FAD/NAD-bd_sf"/>
</dbReference>
<dbReference type="eggNOG" id="KOG1399">
    <property type="taxonomic scope" value="Eukaryota"/>
</dbReference>
<keyword evidence="3" id="KW-0560">Oxidoreductase</keyword>
<evidence type="ECO:0000256" key="3">
    <source>
        <dbReference type="ARBA" id="ARBA00023002"/>
    </source>
</evidence>
<name>R7SHB5_CONPW</name>
<evidence type="ECO:0000313" key="4">
    <source>
        <dbReference type="EMBL" id="EIW74464.1"/>
    </source>
</evidence>
<accession>R7SHB5</accession>
<dbReference type="SUPFAM" id="SSF51905">
    <property type="entry name" value="FAD/NAD(P)-binding domain"/>
    <property type="match status" value="1"/>
</dbReference>
<dbReference type="KEGG" id="cput:CONPUDRAFT_160167"/>
<dbReference type="GO" id="GO:0050660">
    <property type="term" value="F:flavin adenine dinucleotide binding"/>
    <property type="evidence" value="ECO:0007669"/>
    <property type="project" value="InterPro"/>
</dbReference>
<dbReference type="GO" id="GO:0050661">
    <property type="term" value="F:NADP binding"/>
    <property type="evidence" value="ECO:0007669"/>
    <property type="project" value="InterPro"/>
</dbReference>